<dbReference type="GO" id="GO:0004167">
    <property type="term" value="F:dopachrome isomerase activity"/>
    <property type="evidence" value="ECO:0007669"/>
    <property type="project" value="UniProtKB-EC"/>
</dbReference>
<dbReference type="KEGG" id="tbn:TBH_C0828"/>
<evidence type="ECO:0000256" key="7">
    <source>
        <dbReference type="ARBA" id="ARBA00038932"/>
    </source>
</evidence>
<evidence type="ECO:0000313" key="13">
    <source>
        <dbReference type="Proteomes" id="UP000031631"/>
    </source>
</evidence>
<keyword evidence="13" id="KW-1185">Reference proteome</keyword>
<evidence type="ECO:0000256" key="3">
    <source>
        <dbReference type="ARBA" id="ARBA00022525"/>
    </source>
</evidence>
<dbReference type="EMBL" id="AP012273">
    <property type="protein sequence ID" value="BAO43763.1"/>
    <property type="molecule type" value="Genomic_DNA"/>
</dbReference>
<dbReference type="GO" id="GO:0005125">
    <property type="term" value="F:cytokine activity"/>
    <property type="evidence" value="ECO:0007669"/>
    <property type="project" value="UniProtKB-KW"/>
</dbReference>
<dbReference type="InterPro" id="IPR014347">
    <property type="entry name" value="Tautomerase/MIF_sf"/>
</dbReference>
<dbReference type="SUPFAM" id="SSF55331">
    <property type="entry name" value="Tautomerase/MIF"/>
    <property type="match status" value="1"/>
</dbReference>
<dbReference type="Proteomes" id="UP000031631">
    <property type="component" value="Chromosome"/>
</dbReference>
<proteinExistence type="predicted"/>
<sequence length="115" mass="12691">MPLLTLKTNLTLSAAQKDTLPALLSSEVARLLGKPESYVMIIVEDARMMTMGGTSEGTAYLKLKSLGLPEDDTPSLSKALCDLVADTLEVSPDRIYIEFFNPPRHMWGWNRSTFG</sequence>
<evidence type="ECO:0000313" key="12">
    <source>
        <dbReference type="EMBL" id="BAO43763.1"/>
    </source>
</evidence>
<accession>A0A7U6JHJ6</accession>
<reference evidence="12 13" key="1">
    <citation type="journal article" date="2014" name="PLoS ONE">
        <title>Physiological and genomic features of a novel sulfur-oxidizing gammaproteobacterium belonging to a previously uncultivated symbiotic lineage isolated from a hydrothermal vent.</title>
        <authorList>
            <person name="Nunoura T."/>
            <person name="Takaki Y."/>
            <person name="Kazama H."/>
            <person name="Kakuta J."/>
            <person name="Shimamura S."/>
            <person name="Makita H."/>
            <person name="Hirai M."/>
            <person name="Miyazaki M."/>
            <person name="Takai K."/>
        </authorList>
    </citation>
    <scope>NUCLEOTIDE SEQUENCE [LARGE SCALE GENOMIC DNA]</scope>
    <source>
        <strain evidence="12 13">Hiromi1</strain>
    </source>
</reference>
<evidence type="ECO:0000256" key="11">
    <source>
        <dbReference type="ARBA" id="ARBA00042730"/>
    </source>
</evidence>
<dbReference type="Pfam" id="PF01187">
    <property type="entry name" value="MIF"/>
    <property type="match status" value="1"/>
</dbReference>
<gene>
    <name evidence="12" type="ORF">TBH_C0828</name>
</gene>
<dbReference type="AlphaFoldDB" id="A0A7U6JHJ6"/>
<organism evidence="12 13">
    <name type="scientific">Thiolapillus brandeum</name>
    <dbReference type="NCBI Taxonomy" id="1076588"/>
    <lineage>
        <taxon>Bacteria</taxon>
        <taxon>Pseudomonadati</taxon>
        <taxon>Pseudomonadota</taxon>
        <taxon>Gammaproteobacteria</taxon>
        <taxon>Chromatiales</taxon>
        <taxon>Sedimenticolaceae</taxon>
        <taxon>Thiolapillus</taxon>
    </lineage>
</organism>
<dbReference type="PANTHER" id="PTHR11954">
    <property type="entry name" value="D-DOPACHROME DECARBOXYLASE"/>
    <property type="match status" value="1"/>
</dbReference>
<dbReference type="OrthoDB" id="5769863at2"/>
<comment type="subcellular location">
    <subcellularLocation>
        <location evidence="1">Secreted</location>
    </subcellularLocation>
</comment>
<evidence type="ECO:0000256" key="2">
    <source>
        <dbReference type="ARBA" id="ARBA00022514"/>
    </source>
</evidence>
<dbReference type="EC" id="5.3.3.12" evidence="7"/>
<comment type="catalytic activity">
    <reaction evidence="5">
        <text>3-phenylpyruvate = enol-phenylpyruvate</text>
        <dbReference type="Rhea" id="RHEA:17097"/>
        <dbReference type="ChEBI" id="CHEBI:16815"/>
        <dbReference type="ChEBI" id="CHEBI:18005"/>
        <dbReference type="EC" id="5.3.2.1"/>
    </reaction>
</comment>
<evidence type="ECO:0000256" key="9">
    <source>
        <dbReference type="ARBA" id="ARBA00041631"/>
    </source>
</evidence>
<keyword evidence="3" id="KW-0964">Secreted</keyword>
<dbReference type="EC" id="5.3.2.1" evidence="8"/>
<evidence type="ECO:0000256" key="8">
    <source>
        <dbReference type="ARBA" id="ARBA00039086"/>
    </source>
</evidence>
<dbReference type="Gene3D" id="3.30.429.10">
    <property type="entry name" value="Macrophage Migration Inhibitory Factor"/>
    <property type="match status" value="1"/>
</dbReference>
<dbReference type="GO" id="GO:0005615">
    <property type="term" value="C:extracellular space"/>
    <property type="evidence" value="ECO:0007669"/>
    <property type="project" value="UniProtKB-KW"/>
</dbReference>
<name>A0A7U6JHJ6_9GAMM</name>
<keyword evidence="4" id="KW-0413">Isomerase</keyword>
<keyword evidence="2" id="KW-0202">Cytokine</keyword>
<protein>
    <recommendedName>
        <fullName evidence="11">L-dopachrome isomerase</fullName>
        <ecNumber evidence="8">5.3.2.1</ecNumber>
        <ecNumber evidence="7">5.3.3.12</ecNumber>
    </recommendedName>
    <alternativeName>
        <fullName evidence="9">L-dopachrome tautomerase</fullName>
    </alternativeName>
    <alternativeName>
        <fullName evidence="10">Phenylpyruvate tautomerase</fullName>
    </alternativeName>
</protein>
<evidence type="ECO:0000256" key="5">
    <source>
        <dbReference type="ARBA" id="ARBA00036735"/>
    </source>
</evidence>
<evidence type="ECO:0000256" key="10">
    <source>
        <dbReference type="ARBA" id="ARBA00041912"/>
    </source>
</evidence>
<dbReference type="PANTHER" id="PTHR11954:SF6">
    <property type="entry name" value="MACROPHAGE MIGRATION INHIBITORY FACTOR"/>
    <property type="match status" value="1"/>
</dbReference>
<comment type="catalytic activity">
    <reaction evidence="6">
        <text>L-dopachrome = 5,6-dihydroxyindole-2-carboxylate</text>
        <dbReference type="Rhea" id="RHEA:13041"/>
        <dbReference type="ChEBI" id="CHEBI:16875"/>
        <dbReference type="ChEBI" id="CHEBI:57509"/>
        <dbReference type="EC" id="5.3.3.12"/>
    </reaction>
</comment>
<dbReference type="GO" id="GO:0050178">
    <property type="term" value="F:phenylpyruvate tautomerase activity"/>
    <property type="evidence" value="ECO:0007669"/>
    <property type="project" value="UniProtKB-EC"/>
</dbReference>
<dbReference type="InterPro" id="IPR001398">
    <property type="entry name" value="Macrophage_inhib_fac"/>
</dbReference>
<evidence type="ECO:0000256" key="1">
    <source>
        <dbReference type="ARBA" id="ARBA00004613"/>
    </source>
</evidence>
<dbReference type="RefSeq" id="WP_041065810.1">
    <property type="nucleotide sequence ID" value="NZ_AP012273.1"/>
</dbReference>
<evidence type="ECO:0000256" key="4">
    <source>
        <dbReference type="ARBA" id="ARBA00023235"/>
    </source>
</evidence>
<evidence type="ECO:0000256" key="6">
    <source>
        <dbReference type="ARBA" id="ARBA00036823"/>
    </source>
</evidence>